<dbReference type="InterPro" id="IPR058227">
    <property type="entry name" value="RSP_7527-like"/>
</dbReference>
<gene>
    <name evidence="1" type="ORF">CLV79_102189</name>
</gene>
<keyword evidence="2" id="KW-1185">Reference proteome</keyword>
<dbReference type="NCBIfam" id="NF046098">
    <property type="entry name" value="RSP_7527_fam"/>
    <property type="match status" value="1"/>
</dbReference>
<dbReference type="Proteomes" id="UP000240624">
    <property type="component" value="Unassembled WGS sequence"/>
</dbReference>
<accession>A0A2P8CRW0</accession>
<dbReference type="EMBL" id="PYGB01000002">
    <property type="protein sequence ID" value="PSK87705.1"/>
    <property type="molecule type" value="Genomic_DNA"/>
</dbReference>
<organism evidence="1 2">
    <name type="scientific">Limimaricola soesokkakensis</name>
    <dbReference type="NCBI Taxonomy" id="1343159"/>
    <lineage>
        <taxon>Bacteria</taxon>
        <taxon>Pseudomonadati</taxon>
        <taxon>Pseudomonadota</taxon>
        <taxon>Alphaproteobacteria</taxon>
        <taxon>Rhodobacterales</taxon>
        <taxon>Paracoccaceae</taxon>
        <taxon>Limimaricola</taxon>
    </lineage>
</organism>
<reference evidence="1 2" key="1">
    <citation type="submission" date="2018-03" db="EMBL/GenBank/DDBJ databases">
        <title>Genomic Encyclopedia of Archaeal and Bacterial Type Strains, Phase II (KMG-II): from individual species to whole genera.</title>
        <authorList>
            <person name="Goeker M."/>
        </authorList>
    </citation>
    <scope>NUCLEOTIDE SEQUENCE [LARGE SCALE GENOMIC DNA]</scope>
    <source>
        <strain evidence="1 2">DSM 29956</strain>
    </source>
</reference>
<comment type="caution">
    <text evidence="1">The sequence shown here is derived from an EMBL/GenBank/DDBJ whole genome shotgun (WGS) entry which is preliminary data.</text>
</comment>
<evidence type="ECO:0000313" key="2">
    <source>
        <dbReference type="Proteomes" id="UP000240624"/>
    </source>
</evidence>
<evidence type="ECO:0000313" key="1">
    <source>
        <dbReference type="EMBL" id="PSK87705.1"/>
    </source>
</evidence>
<dbReference type="AlphaFoldDB" id="A0A2P8CRW0"/>
<protein>
    <submittedName>
        <fullName evidence="1">Uncharacterized protein</fullName>
    </submittedName>
</protein>
<name>A0A2P8CRW0_9RHOB</name>
<sequence>MAEFCLVRIDYDARQGMRLPHGGIDWHPGGNGAIWGVRAIRPADVPNEPKMTQIVRYTHPTQAQMEAVLTEARQMRSDMIARLFHDVAAKLRGVLVGGKAPATA</sequence>
<proteinExistence type="predicted"/>